<reference evidence="1 2" key="1">
    <citation type="submission" date="2021-05" db="EMBL/GenBank/DDBJ databases">
        <title>Genome Assembly of Synthetic Allotetraploid Brassica napus Reveals Homoeologous Exchanges between Subgenomes.</title>
        <authorList>
            <person name="Davis J.T."/>
        </authorList>
    </citation>
    <scope>NUCLEOTIDE SEQUENCE [LARGE SCALE GENOMIC DNA]</scope>
    <source>
        <strain evidence="2">cv. Da-Ae</strain>
        <tissue evidence="1">Seedling</tissue>
    </source>
</reference>
<protein>
    <submittedName>
        <fullName evidence="1">Uncharacterized protein</fullName>
    </submittedName>
</protein>
<proteinExistence type="predicted"/>
<evidence type="ECO:0000313" key="1">
    <source>
        <dbReference type="EMBL" id="KAH0879287.1"/>
    </source>
</evidence>
<evidence type="ECO:0000313" key="2">
    <source>
        <dbReference type="Proteomes" id="UP000824890"/>
    </source>
</evidence>
<gene>
    <name evidence="1" type="ORF">HID58_066681</name>
</gene>
<accession>A0ABQ7ZGB8</accession>
<comment type="caution">
    <text evidence="1">The sequence shown here is derived from an EMBL/GenBank/DDBJ whole genome shotgun (WGS) entry which is preliminary data.</text>
</comment>
<organism evidence="1 2">
    <name type="scientific">Brassica napus</name>
    <name type="common">Rape</name>
    <dbReference type="NCBI Taxonomy" id="3708"/>
    <lineage>
        <taxon>Eukaryota</taxon>
        <taxon>Viridiplantae</taxon>
        <taxon>Streptophyta</taxon>
        <taxon>Embryophyta</taxon>
        <taxon>Tracheophyta</taxon>
        <taxon>Spermatophyta</taxon>
        <taxon>Magnoliopsida</taxon>
        <taxon>eudicotyledons</taxon>
        <taxon>Gunneridae</taxon>
        <taxon>Pentapetalae</taxon>
        <taxon>rosids</taxon>
        <taxon>malvids</taxon>
        <taxon>Brassicales</taxon>
        <taxon>Brassicaceae</taxon>
        <taxon>Brassiceae</taxon>
        <taxon>Brassica</taxon>
    </lineage>
</organism>
<sequence length="16" mass="1789">MFCIKPGKGLLLENII</sequence>
<dbReference type="Proteomes" id="UP000824890">
    <property type="component" value="Unassembled WGS sequence"/>
</dbReference>
<name>A0ABQ7ZGB8_BRANA</name>
<dbReference type="EMBL" id="JAGKQM010000015">
    <property type="protein sequence ID" value="KAH0879287.1"/>
    <property type="molecule type" value="Genomic_DNA"/>
</dbReference>
<keyword evidence="2" id="KW-1185">Reference proteome</keyword>